<dbReference type="SUPFAM" id="SSF52980">
    <property type="entry name" value="Restriction endonuclease-like"/>
    <property type="match status" value="1"/>
</dbReference>
<feature type="domain" description="Putative restriction endonuclease" evidence="1">
    <location>
        <begin position="19"/>
        <end position="127"/>
    </location>
</feature>
<dbReference type="EMBL" id="BAAAZG010000055">
    <property type="protein sequence ID" value="GAA4096440.1"/>
    <property type="molecule type" value="Genomic_DNA"/>
</dbReference>
<sequence length="148" mass="16246">MEAAIQEAGASVYADRGGDWEIKTPAGIRKPDVFAAPADVVDACEDKDEYALPGEELLLVAEVISPGSGSERTDRVRKLKEYASVGIPQYWIAEYSPTPMVQVFVLDEETGAYRLDRTAKAGETLEVVVEADKPFTVRFDPSILRRVP</sequence>
<proteinExistence type="predicted"/>
<dbReference type="InterPro" id="IPR011335">
    <property type="entry name" value="Restrct_endonuc-II-like"/>
</dbReference>
<evidence type="ECO:0000313" key="2">
    <source>
        <dbReference type="EMBL" id="GAA4096440.1"/>
    </source>
</evidence>
<dbReference type="Proteomes" id="UP001500683">
    <property type="component" value="Unassembled WGS sequence"/>
</dbReference>
<reference evidence="3" key="1">
    <citation type="journal article" date="2019" name="Int. J. Syst. Evol. Microbiol.">
        <title>The Global Catalogue of Microorganisms (GCM) 10K type strain sequencing project: providing services to taxonomists for standard genome sequencing and annotation.</title>
        <authorList>
            <consortium name="The Broad Institute Genomics Platform"/>
            <consortium name="The Broad Institute Genome Sequencing Center for Infectious Disease"/>
            <person name="Wu L."/>
            <person name="Ma J."/>
        </authorList>
    </citation>
    <scope>NUCLEOTIDE SEQUENCE [LARGE SCALE GENOMIC DNA]</scope>
    <source>
        <strain evidence="3">JCM 16702</strain>
    </source>
</reference>
<keyword evidence="3" id="KW-1185">Reference proteome</keyword>
<organism evidence="2 3">
    <name type="scientific">Actinomadura miaoliensis</name>
    <dbReference type="NCBI Taxonomy" id="430685"/>
    <lineage>
        <taxon>Bacteria</taxon>
        <taxon>Bacillati</taxon>
        <taxon>Actinomycetota</taxon>
        <taxon>Actinomycetes</taxon>
        <taxon>Streptosporangiales</taxon>
        <taxon>Thermomonosporaceae</taxon>
        <taxon>Actinomadura</taxon>
    </lineage>
</organism>
<dbReference type="InterPro" id="IPR008538">
    <property type="entry name" value="Uma2"/>
</dbReference>
<dbReference type="InterPro" id="IPR012296">
    <property type="entry name" value="Nuclease_put_TT1808"/>
</dbReference>
<comment type="caution">
    <text evidence="2">The sequence shown here is derived from an EMBL/GenBank/DDBJ whole genome shotgun (WGS) entry which is preliminary data.</text>
</comment>
<dbReference type="CDD" id="cd06260">
    <property type="entry name" value="DUF820-like"/>
    <property type="match status" value="1"/>
</dbReference>
<evidence type="ECO:0000259" key="1">
    <source>
        <dbReference type="Pfam" id="PF05685"/>
    </source>
</evidence>
<evidence type="ECO:0000313" key="3">
    <source>
        <dbReference type="Proteomes" id="UP001500683"/>
    </source>
</evidence>
<gene>
    <name evidence="2" type="ORF">GCM10022214_70060</name>
</gene>
<name>A0ABP7WTH0_9ACTN</name>
<protein>
    <recommendedName>
        <fullName evidence="1">Putative restriction endonuclease domain-containing protein</fullName>
    </recommendedName>
</protein>
<accession>A0ABP7WTH0</accession>
<dbReference type="Gene3D" id="3.90.1570.10">
    <property type="entry name" value="tt1808, chain A"/>
    <property type="match status" value="1"/>
</dbReference>
<dbReference type="Pfam" id="PF05685">
    <property type="entry name" value="Uma2"/>
    <property type="match status" value="1"/>
</dbReference>